<evidence type="ECO:0000313" key="2">
    <source>
        <dbReference type="EMBL" id="MBO2461540.1"/>
    </source>
</evidence>
<dbReference type="SUPFAM" id="SSF55874">
    <property type="entry name" value="ATPase domain of HSP90 chaperone/DNA topoisomerase II/histidine kinase"/>
    <property type="match status" value="1"/>
</dbReference>
<accession>A0ABS3RXQ4</accession>
<dbReference type="InterPro" id="IPR050267">
    <property type="entry name" value="Anti-sigma-factor_SerPK"/>
</dbReference>
<comment type="caution">
    <text evidence="2">The sequence shown here is derived from an EMBL/GenBank/DDBJ whole genome shotgun (WGS) entry which is preliminary data.</text>
</comment>
<protein>
    <recommendedName>
        <fullName evidence="4">Histidine kinase/HSP90-like ATPase domain-containing protein</fullName>
    </recommendedName>
</protein>
<feature type="region of interest" description="Disordered" evidence="1">
    <location>
        <begin position="1"/>
        <end position="22"/>
    </location>
</feature>
<evidence type="ECO:0000256" key="1">
    <source>
        <dbReference type="SAM" id="MobiDB-lite"/>
    </source>
</evidence>
<organism evidence="2 3">
    <name type="scientific">Actinomadura violacea</name>
    <dbReference type="NCBI Taxonomy" id="2819934"/>
    <lineage>
        <taxon>Bacteria</taxon>
        <taxon>Bacillati</taxon>
        <taxon>Actinomycetota</taxon>
        <taxon>Actinomycetes</taxon>
        <taxon>Streptosporangiales</taxon>
        <taxon>Thermomonosporaceae</taxon>
        <taxon>Actinomadura</taxon>
    </lineage>
</organism>
<proteinExistence type="predicted"/>
<dbReference type="InterPro" id="IPR036890">
    <property type="entry name" value="HATPase_C_sf"/>
</dbReference>
<gene>
    <name evidence="2" type="ORF">J4709_28550</name>
</gene>
<name>A0ABS3RXQ4_9ACTN</name>
<feature type="compositionally biased region" description="Polar residues" evidence="1">
    <location>
        <begin position="9"/>
        <end position="21"/>
    </location>
</feature>
<dbReference type="PANTHER" id="PTHR35526:SF3">
    <property type="entry name" value="ANTI-SIGMA-F FACTOR RSBW"/>
    <property type="match status" value="1"/>
</dbReference>
<evidence type="ECO:0000313" key="3">
    <source>
        <dbReference type="Proteomes" id="UP000680206"/>
    </source>
</evidence>
<keyword evidence="3" id="KW-1185">Reference proteome</keyword>
<sequence length="207" mass="21873">MDQRIGPVPTQSTRNCTTGANTGRGEIERLEILGESSTVTITVWPLERGIGTSYLRRLWRGEVSRHLDDVTMRELETVVSELGTNAMVHTDGECEFRVVRNAGAPVLCEVADAGNEIELIAGRLAEAISSTSTDNLIVADGDAHDGDVVDPEGTVAGLSEGGLGLGIVAAFTHGKCGVRPTRLLSSGLVGKSVWFELPDASNSASRT</sequence>
<dbReference type="EMBL" id="JAGEPF010000018">
    <property type="protein sequence ID" value="MBO2461540.1"/>
    <property type="molecule type" value="Genomic_DNA"/>
</dbReference>
<dbReference type="Gene3D" id="3.30.565.10">
    <property type="entry name" value="Histidine kinase-like ATPase, C-terminal domain"/>
    <property type="match status" value="1"/>
</dbReference>
<reference evidence="2 3" key="1">
    <citation type="submission" date="2021-03" db="EMBL/GenBank/DDBJ databases">
        <title>Actinomadura violae sp. nov., isolated from lichen in Thailand.</title>
        <authorList>
            <person name="Kanchanasin P."/>
            <person name="Saeng-In P."/>
            <person name="Phongsopitanun W."/>
            <person name="Yuki M."/>
            <person name="Kudo T."/>
            <person name="Ohkuma M."/>
            <person name="Tanasupawat S."/>
        </authorList>
    </citation>
    <scope>NUCLEOTIDE SEQUENCE [LARGE SCALE GENOMIC DNA]</scope>
    <source>
        <strain evidence="2 3">LCR2-06</strain>
    </source>
</reference>
<dbReference type="Proteomes" id="UP000680206">
    <property type="component" value="Unassembled WGS sequence"/>
</dbReference>
<evidence type="ECO:0008006" key="4">
    <source>
        <dbReference type="Google" id="ProtNLM"/>
    </source>
</evidence>
<dbReference type="PANTHER" id="PTHR35526">
    <property type="entry name" value="ANTI-SIGMA-F FACTOR RSBW-RELATED"/>
    <property type="match status" value="1"/>
</dbReference>
<dbReference type="RefSeq" id="WP_208244898.1">
    <property type="nucleotide sequence ID" value="NZ_JAGEPF010000018.1"/>
</dbReference>